<protein>
    <submittedName>
        <fullName evidence="4">Uncharacterized protein</fullName>
    </submittedName>
</protein>
<proteinExistence type="predicted"/>
<evidence type="ECO:0000313" key="3">
    <source>
        <dbReference type="Proteomes" id="UP000046395"/>
    </source>
</evidence>
<dbReference type="AlphaFoldDB" id="A0A5S6QE29"/>
<accession>A0A5S6QE29</accession>
<keyword evidence="2" id="KW-0732">Signal</keyword>
<reference evidence="4" key="1">
    <citation type="submission" date="2019-12" db="UniProtKB">
        <authorList>
            <consortium name="WormBaseParasite"/>
        </authorList>
    </citation>
    <scope>IDENTIFICATION</scope>
</reference>
<feature type="region of interest" description="Disordered" evidence="1">
    <location>
        <begin position="115"/>
        <end position="140"/>
    </location>
</feature>
<name>A0A5S6QE29_TRIMR</name>
<sequence length="162" mass="18622">MAHRPTDRWHLQALVVLCLAGETCLPFPKSKHRGKYLFPVFEPISSDPSSKRIRYLLLFDGQPVRRENWVGDGGVDTSGALKGLRRGGRLEPLFARPAVSFSLCFDIPYRRARPQRRHDAARGRQSRPAKESISNKHKLKEWREEHDTCGNLPVGLRIELWE</sequence>
<organism evidence="3 4">
    <name type="scientific">Trichuris muris</name>
    <name type="common">Mouse whipworm</name>
    <dbReference type="NCBI Taxonomy" id="70415"/>
    <lineage>
        <taxon>Eukaryota</taxon>
        <taxon>Metazoa</taxon>
        <taxon>Ecdysozoa</taxon>
        <taxon>Nematoda</taxon>
        <taxon>Enoplea</taxon>
        <taxon>Dorylaimia</taxon>
        <taxon>Trichinellida</taxon>
        <taxon>Trichuridae</taxon>
        <taxon>Trichuris</taxon>
    </lineage>
</organism>
<evidence type="ECO:0000313" key="4">
    <source>
        <dbReference type="WBParaSite" id="TMUE_1000005355.1"/>
    </source>
</evidence>
<dbReference type="Proteomes" id="UP000046395">
    <property type="component" value="Unassembled WGS sequence"/>
</dbReference>
<keyword evidence="3" id="KW-1185">Reference proteome</keyword>
<evidence type="ECO:0000256" key="1">
    <source>
        <dbReference type="SAM" id="MobiDB-lite"/>
    </source>
</evidence>
<evidence type="ECO:0000256" key="2">
    <source>
        <dbReference type="SAM" id="SignalP"/>
    </source>
</evidence>
<dbReference type="WBParaSite" id="TMUE_1000005355.1">
    <property type="protein sequence ID" value="TMUE_1000005355.1"/>
    <property type="gene ID" value="WBGene00299265"/>
</dbReference>
<feature type="chain" id="PRO_5024360688" evidence="2">
    <location>
        <begin position="21"/>
        <end position="162"/>
    </location>
</feature>
<feature type="signal peptide" evidence="2">
    <location>
        <begin position="1"/>
        <end position="20"/>
    </location>
</feature>
<feature type="compositionally biased region" description="Basic and acidic residues" evidence="1">
    <location>
        <begin position="117"/>
        <end position="134"/>
    </location>
</feature>